<dbReference type="Proteomes" id="UP000755654">
    <property type="component" value="Unassembled WGS sequence"/>
</dbReference>
<keyword evidence="2" id="KW-1185">Reference proteome</keyword>
<dbReference type="RefSeq" id="WP_215884333.1">
    <property type="nucleotide sequence ID" value="NZ_JAAOMP010000125.1"/>
</dbReference>
<sequence length="69" mass="7694">LPMQYAPDAQGSVVPEFRPVAAYPAEHGMVSMARDLALLFWAEVAHDQRISQDFQGIAMAHVEALFHEK</sequence>
<name>A0ABS5ZZV1_9PROT</name>
<proteinExistence type="predicted"/>
<comment type="caution">
    <text evidence="1">The sequence shown here is derived from an EMBL/GenBank/DDBJ whole genome shotgun (WGS) entry which is preliminary data.</text>
</comment>
<reference evidence="1 2" key="1">
    <citation type="journal article" date="2021" name="ISME J.">
        <title>Genomic evolution of the class Acidithiobacillia: deep-branching Proteobacteria living in extreme acidic conditions.</title>
        <authorList>
            <person name="Moya-Beltran A."/>
            <person name="Beard S."/>
            <person name="Rojas-Villalobos C."/>
            <person name="Issotta F."/>
            <person name="Gallardo Y."/>
            <person name="Ulloa R."/>
            <person name="Giaveno A."/>
            <person name="Degli Esposti M."/>
            <person name="Johnson D.B."/>
            <person name="Quatrini R."/>
        </authorList>
    </citation>
    <scope>NUCLEOTIDE SEQUENCE [LARGE SCALE GENOMIC DNA]</scope>
    <source>
        <strain evidence="1 2">RW2</strain>
    </source>
</reference>
<gene>
    <name evidence="1" type="ORF">HAP95_11440</name>
</gene>
<accession>A0ABS5ZZV1</accession>
<evidence type="ECO:0000313" key="1">
    <source>
        <dbReference type="EMBL" id="MBU2760754.1"/>
    </source>
</evidence>
<evidence type="ECO:0000313" key="2">
    <source>
        <dbReference type="Proteomes" id="UP000755654"/>
    </source>
</evidence>
<protein>
    <submittedName>
        <fullName evidence="1">Uncharacterized protein</fullName>
    </submittedName>
</protein>
<feature type="non-terminal residue" evidence="1">
    <location>
        <position position="1"/>
    </location>
</feature>
<dbReference type="EMBL" id="JAAOMP010000125">
    <property type="protein sequence ID" value="MBU2760754.1"/>
    <property type="molecule type" value="Genomic_DNA"/>
</dbReference>
<organism evidence="1 2">
    <name type="scientific">Acidithiobacillus sulfurivorans</name>
    <dbReference type="NCBI Taxonomy" id="1958756"/>
    <lineage>
        <taxon>Bacteria</taxon>
        <taxon>Pseudomonadati</taxon>
        <taxon>Pseudomonadota</taxon>
        <taxon>Acidithiobacillia</taxon>
        <taxon>Acidithiobacillales</taxon>
        <taxon>Acidithiobacillaceae</taxon>
        <taxon>Acidithiobacillus</taxon>
    </lineage>
</organism>